<dbReference type="SUPFAM" id="SSF47226">
    <property type="entry name" value="Histidine-containing phosphotransfer domain, HPT domain"/>
    <property type="match status" value="1"/>
</dbReference>
<dbReference type="InterPro" id="IPR008207">
    <property type="entry name" value="Sig_transdc_His_kin_Hpt_dom"/>
</dbReference>
<feature type="modified residue" description="Phosphohistidine" evidence="1">
    <location>
        <position position="58"/>
    </location>
</feature>
<dbReference type="OrthoDB" id="9811576at2"/>
<sequence>MSADDVFNLADALTRVDDDEELFQTLAELFLEQAPLDMAATQAAMDAGDAEALSRAAHRMKGAILQFSASALFEATKQLEALGKAGRIDEAKPVCARVTHELQQLMTALNEYIAHRPAA</sequence>
<gene>
    <name evidence="3" type="ORF">NITLEN_30030</name>
</gene>
<evidence type="ECO:0000256" key="1">
    <source>
        <dbReference type="PROSITE-ProRule" id="PRU00110"/>
    </source>
</evidence>
<name>A0A330L810_9BACT</name>
<dbReference type="RefSeq" id="WP_121989442.1">
    <property type="nucleotide sequence ID" value="NZ_OUNR01000016.1"/>
</dbReference>
<reference evidence="4" key="1">
    <citation type="submission" date="2018-04" db="EMBL/GenBank/DDBJ databases">
        <authorList>
            <person name="Lucker S."/>
            <person name="Sakoula D."/>
        </authorList>
    </citation>
    <scope>NUCLEOTIDE SEQUENCE [LARGE SCALE GENOMIC DNA]</scope>
</reference>
<accession>A0A330L810</accession>
<dbReference type="EMBL" id="OUNR01000016">
    <property type="protein sequence ID" value="SPP65116.1"/>
    <property type="molecule type" value="Genomic_DNA"/>
</dbReference>
<dbReference type="GO" id="GO:0000160">
    <property type="term" value="P:phosphorelay signal transduction system"/>
    <property type="evidence" value="ECO:0007669"/>
    <property type="project" value="InterPro"/>
</dbReference>
<dbReference type="PROSITE" id="PS50894">
    <property type="entry name" value="HPT"/>
    <property type="match status" value="1"/>
</dbReference>
<dbReference type="InterPro" id="IPR036641">
    <property type="entry name" value="HPT_dom_sf"/>
</dbReference>
<dbReference type="AlphaFoldDB" id="A0A330L810"/>
<proteinExistence type="predicted"/>
<keyword evidence="1" id="KW-0597">Phosphoprotein</keyword>
<dbReference type="InParanoid" id="A0A330L810"/>
<evidence type="ECO:0000313" key="3">
    <source>
        <dbReference type="EMBL" id="SPP65116.1"/>
    </source>
</evidence>
<keyword evidence="4" id="KW-1185">Reference proteome</keyword>
<dbReference type="GO" id="GO:0004672">
    <property type="term" value="F:protein kinase activity"/>
    <property type="evidence" value="ECO:0007669"/>
    <property type="project" value="UniProtKB-ARBA"/>
</dbReference>
<evidence type="ECO:0000259" key="2">
    <source>
        <dbReference type="PROSITE" id="PS50894"/>
    </source>
</evidence>
<organism evidence="3 4">
    <name type="scientific">Nitrospira lenta</name>
    <dbReference type="NCBI Taxonomy" id="1436998"/>
    <lineage>
        <taxon>Bacteria</taxon>
        <taxon>Pseudomonadati</taxon>
        <taxon>Nitrospirota</taxon>
        <taxon>Nitrospiria</taxon>
        <taxon>Nitrospirales</taxon>
        <taxon>Nitrospiraceae</taxon>
        <taxon>Nitrospira</taxon>
    </lineage>
</organism>
<dbReference type="Proteomes" id="UP000248168">
    <property type="component" value="Unassembled WGS sequence"/>
</dbReference>
<dbReference type="Gene3D" id="1.20.120.160">
    <property type="entry name" value="HPT domain"/>
    <property type="match status" value="1"/>
</dbReference>
<protein>
    <recommendedName>
        <fullName evidence="2">HPt domain-containing protein</fullName>
    </recommendedName>
</protein>
<dbReference type="Pfam" id="PF01627">
    <property type="entry name" value="Hpt"/>
    <property type="match status" value="1"/>
</dbReference>
<evidence type="ECO:0000313" key="4">
    <source>
        <dbReference type="Proteomes" id="UP000248168"/>
    </source>
</evidence>
<feature type="domain" description="HPt" evidence="2">
    <location>
        <begin position="19"/>
        <end position="119"/>
    </location>
</feature>